<evidence type="ECO:0000313" key="1">
    <source>
        <dbReference type="EMBL" id="MFC4233539.1"/>
    </source>
</evidence>
<evidence type="ECO:0000313" key="2">
    <source>
        <dbReference type="Proteomes" id="UP001595906"/>
    </source>
</evidence>
<keyword evidence="2" id="KW-1185">Reference proteome</keyword>
<sequence>MSLISTDTYIKTFEKLLNDNSISEFEFDSLVEDLIHQVPLGAQSVQIPFLIRTSLLNKNEVCTNISRCSYVPDSKKSKIPLQRCNVEGQQVFYASIAGGMANFSDGAQPSLMETTMQKILDDSSFNGRVAAVSRWQIINQPIFWFLPYYSNSIANNKNFHFLYNHFDNSLKGMCQSDDDYLNFTEKLKYLSELFCKNSNREKAYKITATYYNKIMIQFKPFDNFYDALIYPSANTMGEGMNIVLTKDYIDQKNIWCDLVVLYEINRNVNNPKDIWFIPFAEANPDKLGNLIFKQLH</sequence>
<comment type="caution">
    <text evidence="1">The sequence shown here is derived from an EMBL/GenBank/DDBJ whole genome shotgun (WGS) entry which is preliminary data.</text>
</comment>
<protein>
    <recommendedName>
        <fullName evidence="3">RES domain-containing protein</fullName>
    </recommendedName>
</protein>
<accession>A0ABV8Q150</accession>
<name>A0ABV8Q150_9BACT</name>
<dbReference type="RefSeq" id="WP_379015867.1">
    <property type="nucleotide sequence ID" value="NZ_JBHSDC010000031.1"/>
</dbReference>
<dbReference type="EMBL" id="JBHSDC010000031">
    <property type="protein sequence ID" value="MFC4233539.1"/>
    <property type="molecule type" value="Genomic_DNA"/>
</dbReference>
<gene>
    <name evidence="1" type="ORF">ACFOW1_16680</name>
</gene>
<organism evidence="1 2">
    <name type="scientific">Parasediminibacterium paludis</name>
    <dbReference type="NCBI Taxonomy" id="908966"/>
    <lineage>
        <taxon>Bacteria</taxon>
        <taxon>Pseudomonadati</taxon>
        <taxon>Bacteroidota</taxon>
        <taxon>Chitinophagia</taxon>
        <taxon>Chitinophagales</taxon>
        <taxon>Chitinophagaceae</taxon>
        <taxon>Parasediminibacterium</taxon>
    </lineage>
</organism>
<proteinExistence type="predicted"/>
<dbReference type="Proteomes" id="UP001595906">
    <property type="component" value="Unassembled WGS sequence"/>
</dbReference>
<evidence type="ECO:0008006" key="3">
    <source>
        <dbReference type="Google" id="ProtNLM"/>
    </source>
</evidence>
<reference evidence="2" key="1">
    <citation type="journal article" date="2019" name="Int. J. Syst. Evol. Microbiol.">
        <title>The Global Catalogue of Microorganisms (GCM) 10K type strain sequencing project: providing services to taxonomists for standard genome sequencing and annotation.</title>
        <authorList>
            <consortium name="The Broad Institute Genomics Platform"/>
            <consortium name="The Broad Institute Genome Sequencing Center for Infectious Disease"/>
            <person name="Wu L."/>
            <person name="Ma J."/>
        </authorList>
    </citation>
    <scope>NUCLEOTIDE SEQUENCE [LARGE SCALE GENOMIC DNA]</scope>
    <source>
        <strain evidence="2">CECT 8010</strain>
    </source>
</reference>